<dbReference type="AlphaFoldDB" id="F0RKH3"/>
<evidence type="ECO:0000256" key="4">
    <source>
        <dbReference type="ARBA" id="ARBA00022833"/>
    </source>
</evidence>
<evidence type="ECO:0000256" key="2">
    <source>
        <dbReference type="ARBA" id="ARBA00022723"/>
    </source>
</evidence>
<dbReference type="GO" id="GO:0046872">
    <property type="term" value="F:metal ion binding"/>
    <property type="evidence" value="ECO:0007669"/>
    <property type="project" value="UniProtKB-KW"/>
</dbReference>
<feature type="domain" description="Metallo-beta-lactamase" evidence="5">
    <location>
        <begin position="37"/>
        <end position="216"/>
    </location>
</feature>
<keyword evidence="3" id="KW-0378">Hydrolase</keyword>
<dbReference type="eggNOG" id="COG0491">
    <property type="taxonomic scope" value="Bacteria"/>
</dbReference>
<dbReference type="KEGG" id="dpt:Deipr_1614"/>
<dbReference type="PANTHER" id="PTHR46233:SF3">
    <property type="entry name" value="HYDROXYACYLGLUTATHIONE HYDROLASE GLOC"/>
    <property type="match status" value="1"/>
</dbReference>
<reference evidence="7" key="1">
    <citation type="submission" date="2011-02" db="EMBL/GenBank/DDBJ databases">
        <title>The complete sequence of chromosome of Deinococcus proteolyticus DSM 20540.</title>
        <authorList>
            <consortium name="US DOE Joint Genome Institute (JGI-PGF)"/>
            <person name="Lucas S."/>
            <person name="Copeland A."/>
            <person name="Lapidus A."/>
            <person name="Bruce D."/>
            <person name="Goodwin L."/>
            <person name="Pitluck S."/>
            <person name="Kyrpides N."/>
            <person name="Mavromatis K."/>
            <person name="Pagani I."/>
            <person name="Ivanova N."/>
            <person name="Ovchinnikova G."/>
            <person name="Zeytun A."/>
            <person name="Detter J.C."/>
            <person name="Han C."/>
            <person name="Land M."/>
            <person name="Hauser L."/>
            <person name="Markowitz V."/>
            <person name="Cheng J.-F."/>
            <person name="Hugenholtz P."/>
            <person name="Woyke T."/>
            <person name="Wu D."/>
            <person name="Pukall R."/>
            <person name="Steenblock K."/>
            <person name="Brambilla E."/>
            <person name="Klenk H.-P."/>
            <person name="Eisen J.A."/>
        </authorList>
    </citation>
    <scope>NUCLEOTIDE SEQUENCE [LARGE SCALE GENOMIC DNA]</scope>
    <source>
        <strain evidence="7">ATCC 35074 / DSM 20540 / JCM 6276 / NBRC 101906 / NCIMB 13154 / VKM Ac-1939 / CCM 2703 / MRP</strain>
    </source>
</reference>
<dbReference type="Gene3D" id="3.60.15.10">
    <property type="entry name" value="Ribonuclease Z/Hydroxyacylglutathione hydrolase-like"/>
    <property type="match status" value="1"/>
</dbReference>
<dbReference type="SMART" id="SM00849">
    <property type="entry name" value="Lactamase_B"/>
    <property type="match status" value="1"/>
</dbReference>
<keyword evidence="7" id="KW-1185">Reference proteome</keyword>
<dbReference type="Proteomes" id="UP000007718">
    <property type="component" value="Chromosome"/>
</dbReference>
<protein>
    <submittedName>
        <fullName evidence="6">Beta-lactamase domain protein</fullName>
    </submittedName>
</protein>
<evidence type="ECO:0000256" key="3">
    <source>
        <dbReference type="ARBA" id="ARBA00022801"/>
    </source>
</evidence>
<evidence type="ECO:0000313" key="6">
    <source>
        <dbReference type="EMBL" id="ADY26752.1"/>
    </source>
</evidence>
<dbReference type="Pfam" id="PF00753">
    <property type="entry name" value="Lactamase_B"/>
    <property type="match status" value="1"/>
</dbReference>
<keyword evidence="4" id="KW-0862">Zinc</keyword>
<dbReference type="InterPro" id="IPR001279">
    <property type="entry name" value="Metallo-B-lactamas"/>
</dbReference>
<evidence type="ECO:0000256" key="1">
    <source>
        <dbReference type="ARBA" id="ARBA00001947"/>
    </source>
</evidence>
<name>F0RKH3_DEIPM</name>
<sequence length="249" mass="26042">MLELPFPNSPAPPPYNQLDPVQHGAAWVRCLSTGRLNENGLLVTDSPSGGAGLLVDPGSDAGQLLRMVDTSGAEVQAILLTHGHYDHIGAVQALRHELDAPVYLHAAELPVYAGAGALAQQFGESDFQQPAAPDALIRQGQTFRAGGVTLTARELPGHSPGHTVFVGDGFVLAGDTLFRGAIAPTNLPGADRTLLLRGIVRELLNLPPHTVVYPGHGAPTTVGAERGRALFRRWLAEAPPGPAPSTLSP</sequence>
<dbReference type="InterPro" id="IPR051453">
    <property type="entry name" value="MBL_Glyoxalase_II"/>
</dbReference>
<dbReference type="GO" id="GO:0016787">
    <property type="term" value="F:hydrolase activity"/>
    <property type="evidence" value="ECO:0007669"/>
    <property type="project" value="UniProtKB-KW"/>
</dbReference>
<gene>
    <name evidence="6" type="ordered locus">Deipr_1614</name>
</gene>
<evidence type="ECO:0000313" key="7">
    <source>
        <dbReference type="Proteomes" id="UP000007718"/>
    </source>
</evidence>
<dbReference type="InterPro" id="IPR036866">
    <property type="entry name" value="RibonucZ/Hydroxyglut_hydro"/>
</dbReference>
<accession>F0RKH3</accession>
<comment type="cofactor">
    <cofactor evidence="1">
        <name>Zn(2+)</name>
        <dbReference type="ChEBI" id="CHEBI:29105"/>
    </cofactor>
</comment>
<dbReference type="HOGENOM" id="CLU_030571_5_4_0"/>
<evidence type="ECO:0000259" key="5">
    <source>
        <dbReference type="SMART" id="SM00849"/>
    </source>
</evidence>
<keyword evidence="2" id="KW-0479">Metal-binding</keyword>
<dbReference type="SUPFAM" id="SSF56281">
    <property type="entry name" value="Metallo-hydrolase/oxidoreductase"/>
    <property type="match status" value="1"/>
</dbReference>
<organism evidence="6 7">
    <name type="scientific">Deinococcus proteolyticus (strain ATCC 35074 / DSM 20540 / JCM 6276 / NBRC 101906 / NCIMB 13154 / VKM Ac-1939 / CCM 2703 / MRP)</name>
    <dbReference type="NCBI Taxonomy" id="693977"/>
    <lineage>
        <taxon>Bacteria</taxon>
        <taxon>Thermotogati</taxon>
        <taxon>Deinococcota</taxon>
        <taxon>Deinococci</taxon>
        <taxon>Deinococcales</taxon>
        <taxon>Deinococcaceae</taxon>
        <taxon>Deinococcus</taxon>
    </lineage>
</organism>
<proteinExistence type="predicted"/>
<dbReference type="STRING" id="693977.Deipr_1614"/>
<dbReference type="EMBL" id="CP002536">
    <property type="protein sequence ID" value="ADY26752.1"/>
    <property type="molecule type" value="Genomic_DNA"/>
</dbReference>
<reference evidence="6 7" key="2">
    <citation type="journal article" date="2012" name="Stand. Genomic Sci.">
        <title>Complete genome sequence of the orange-red pigmented, radioresistant Deinococcus proteolyticus type strain (MRP(T)).</title>
        <authorList>
            <person name="Copeland A."/>
            <person name="Zeytun A."/>
            <person name="Yassawong M."/>
            <person name="Nolan M."/>
            <person name="Lucas S."/>
            <person name="Hammon N."/>
            <person name="Deshpande S."/>
            <person name="Cheng J.F."/>
            <person name="Han C."/>
            <person name="Tapia R."/>
            <person name="Goodwin L.A."/>
            <person name="Pitluck S."/>
            <person name="Mavromatis K."/>
            <person name="Liolios K."/>
            <person name="Pagani I."/>
            <person name="Ivanova N."/>
            <person name="Mikhailova N."/>
            <person name="Pati A."/>
            <person name="Chen A."/>
            <person name="Palaniappan K."/>
            <person name="Land M."/>
            <person name="Hauser L."/>
            <person name="Jeffries C.D."/>
            <person name="Brambilla E.M."/>
            <person name="Rohde M."/>
            <person name="Sikorski J."/>
            <person name="Pukall R."/>
            <person name="Goker M."/>
            <person name="Detter J.C."/>
            <person name="Woyke T."/>
            <person name="Bristow J."/>
            <person name="Eisen J.A."/>
            <person name="Markowitz V."/>
            <person name="Hugenholtz P."/>
            <person name="Kyrpides N.C."/>
            <person name="Klenk H.P."/>
            <person name="Lapidus A."/>
        </authorList>
    </citation>
    <scope>NUCLEOTIDE SEQUENCE [LARGE SCALE GENOMIC DNA]</scope>
    <source>
        <strain evidence="7">ATCC 35074 / DSM 20540 / JCM 6276 / NBRC 101906 / NCIMB 13154 / VKM Ac-1939 / CCM 2703 / MRP</strain>
    </source>
</reference>
<dbReference type="PANTHER" id="PTHR46233">
    <property type="entry name" value="HYDROXYACYLGLUTATHIONE HYDROLASE GLOC"/>
    <property type="match status" value="1"/>
</dbReference>
<dbReference type="RefSeq" id="WP_013615360.1">
    <property type="nucleotide sequence ID" value="NC_015161.1"/>
</dbReference>